<dbReference type="Gene3D" id="2.20.25.10">
    <property type="match status" value="1"/>
</dbReference>
<comment type="caution">
    <text evidence="3">The sequence shown here is derived from an EMBL/GenBank/DDBJ whole genome shotgun (WGS) entry which is preliminary data.</text>
</comment>
<protein>
    <recommendedName>
        <fullName evidence="2">TFIIB-type domain-containing protein</fullName>
    </recommendedName>
</protein>
<reference evidence="3 4" key="1">
    <citation type="journal article" date="2019" name="Int. J. Syst. Evol. Microbiol.">
        <title>The Global Catalogue of Microorganisms (GCM) 10K type strain sequencing project: providing services to taxonomists for standard genome sequencing and annotation.</title>
        <authorList>
            <consortium name="The Broad Institute Genomics Platform"/>
            <consortium name="The Broad Institute Genome Sequencing Center for Infectious Disease"/>
            <person name="Wu L."/>
            <person name="Ma J."/>
        </authorList>
    </citation>
    <scope>NUCLEOTIDE SEQUENCE [LARGE SCALE GENOMIC DNA]</scope>
    <source>
        <strain evidence="3 4">JCM 17504</strain>
    </source>
</reference>
<evidence type="ECO:0000259" key="2">
    <source>
        <dbReference type="Pfam" id="PF08271"/>
    </source>
</evidence>
<dbReference type="SUPFAM" id="SSF57783">
    <property type="entry name" value="Zinc beta-ribbon"/>
    <property type="match status" value="1"/>
</dbReference>
<accession>A0AAV3UK50</accession>
<name>A0AAV3UK50_9EURY</name>
<keyword evidence="4" id="KW-1185">Reference proteome</keyword>
<feature type="region of interest" description="Disordered" evidence="1">
    <location>
        <begin position="1"/>
        <end position="20"/>
    </location>
</feature>
<evidence type="ECO:0000313" key="4">
    <source>
        <dbReference type="Proteomes" id="UP001501729"/>
    </source>
</evidence>
<proteinExistence type="predicted"/>
<feature type="domain" description="TFIIB-type" evidence="2">
    <location>
        <begin position="22"/>
        <end position="57"/>
    </location>
</feature>
<dbReference type="AlphaFoldDB" id="A0AAV3UK50"/>
<evidence type="ECO:0000256" key="1">
    <source>
        <dbReference type="SAM" id="MobiDB-lite"/>
    </source>
</evidence>
<dbReference type="Pfam" id="PF08271">
    <property type="entry name" value="Zn_Ribbon_TF"/>
    <property type="match status" value="1"/>
</dbReference>
<dbReference type="EMBL" id="BAABKX010000014">
    <property type="protein sequence ID" value="GAA5054476.1"/>
    <property type="molecule type" value="Genomic_DNA"/>
</dbReference>
<dbReference type="Proteomes" id="UP001501729">
    <property type="component" value="Unassembled WGS sequence"/>
</dbReference>
<evidence type="ECO:0000313" key="3">
    <source>
        <dbReference type="EMBL" id="GAA5054476.1"/>
    </source>
</evidence>
<dbReference type="InterPro" id="IPR013137">
    <property type="entry name" value="Znf_TFIIB"/>
</dbReference>
<sequence length="58" mass="6397">MILSDSYATGFDEDVPSEPTTQCPKCNGLVTTNVIETVCEDCGLVIHEQQINHRPEFA</sequence>
<gene>
    <name evidence="3" type="ORF">GCM10025751_33010</name>
</gene>
<organism evidence="3 4">
    <name type="scientific">Haladaptatus pallidirubidus</name>
    <dbReference type="NCBI Taxonomy" id="1008152"/>
    <lineage>
        <taxon>Archaea</taxon>
        <taxon>Methanobacteriati</taxon>
        <taxon>Methanobacteriota</taxon>
        <taxon>Stenosarchaea group</taxon>
        <taxon>Halobacteria</taxon>
        <taxon>Halobacteriales</taxon>
        <taxon>Haladaptataceae</taxon>
        <taxon>Haladaptatus</taxon>
    </lineage>
</organism>